<accession>A0AAE3UCA6</accession>
<gene>
    <name evidence="1" type="ORF">QNI22_00715</name>
</gene>
<reference evidence="1" key="1">
    <citation type="submission" date="2023-05" db="EMBL/GenBank/DDBJ databases">
        <authorList>
            <person name="Zhang X."/>
        </authorList>
    </citation>
    <scope>NUCLEOTIDE SEQUENCE</scope>
    <source>
        <strain evidence="1">BD1B2-1</strain>
    </source>
</reference>
<evidence type="ECO:0000313" key="2">
    <source>
        <dbReference type="Proteomes" id="UP001232063"/>
    </source>
</evidence>
<proteinExistence type="predicted"/>
<evidence type="ECO:0000313" key="1">
    <source>
        <dbReference type="EMBL" id="MDJ1499141.1"/>
    </source>
</evidence>
<dbReference type="Proteomes" id="UP001232063">
    <property type="component" value="Unassembled WGS sequence"/>
</dbReference>
<dbReference type="RefSeq" id="WP_314508680.1">
    <property type="nucleotide sequence ID" value="NZ_JASJOU010000001.1"/>
</dbReference>
<comment type="caution">
    <text evidence="1">The sequence shown here is derived from an EMBL/GenBank/DDBJ whole genome shotgun (WGS) entry which is preliminary data.</text>
</comment>
<dbReference type="EMBL" id="JASJOU010000001">
    <property type="protein sequence ID" value="MDJ1499141.1"/>
    <property type="molecule type" value="Genomic_DNA"/>
</dbReference>
<dbReference type="InterPro" id="IPR014917">
    <property type="entry name" value="DUF1800"/>
</dbReference>
<dbReference type="AlphaFoldDB" id="A0AAE3UCA6"/>
<keyword evidence="2" id="KW-1185">Reference proteome</keyword>
<dbReference type="Pfam" id="PF08811">
    <property type="entry name" value="DUF1800"/>
    <property type="match status" value="1"/>
</dbReference>
<protein>
    <submittedName>
        <fullName evidence="1">DUF1800 domain-containing protein</fullName>
    </submittedName>
</protein>
<organism evidence="1 2">
    <name type="scientific">Xanthocytophaga agilis</name>
    <dbReference type="NCBI Taxonomy" id="3048010"/>
    <lineage>
        <taxon>Bacteria</taxon>
        <taxon>Pseudomonadati</taxon>
        <taxon>Bacteroidota</taxon>
        <taxon>Cytophagia</taxon>
        <taxon>Cytophagales</taxon>
        <taxon>Rhodocytophagaceae</taxon>
        <taxon>Xanthocytophaga</taxon>
    </lineage>
</organism>
<name>A0AAE3UCA6_9BACT</name>
<sequence length="480" mass="55186">MQTKISNQQKIKHLYNRAGFGISPLTRETVDHKSIEKAVRELFVQSKNIYPLQVVTAEQMRLEREEKKDSKQTFTQSATPQEKIKTIIKDRIESIKSLNLAWVSQMVSGNAMLREKMTLFWHGHFACRSNNAYFMQIQNNTLRKHALGKFGDLLMAISKDAAMLGFLNNKQNRKDSPNENFAREVMELFTLGRDHYTEQDIKNAARAFTGWQFRHDGEFFFNQRQHDEGEKTFFGKTGNFTGEDILTTILENKQTARFITTKIYQYFVNEKPDPTIINSLSDQFYKSDYDIAQLMESIFTADWFYQSSIIGSRVKSPVELLVGLQQTFTIQFQETQNIIFLQKVLGQILLNPPNVAGWKEGKNWIDSSSLLFRMQLPELLFQSAEVRVEAKEEGDVNTAYLNNRKGKTIQASANWTGLQNAFKKVKDTETLDALAGYLLSLPITQAQKDLIWRRADKSSKDALIKSLSSALVSLPEYQLC</sequence>